<feature type="signal peptide" evidence="2">
    <location>
        <begin position="1"/>
        <end position="24"/>
    </location>
</feature>
<feature type="compositionally biased region" description="Polar residues" evidence="1">
    <location>
        <begin position="293"/>
        <end position="302"/>
    </location>
</feature>
<gene>
    <name evidence="3" type="ORF">CCAP1982_LOCUS20633</name>
</gene>
<organism evidence="3 4">
    <name type="scientific">Ceratitis capitata</name>
    <name type="common">Mediterranean fruit fly</name>
    <name type="synonym">Tephritis capitata</name>
    <dbReference type="NCBI Taxonomy" id="7213"/>
    <lineage>
        <taxon>Eukaryota</taxon>
        <taxon>Metazoa</taxon>
        <taxon>Ecdysozoa</taxon>
        <taxon>Arthropoda</taxon>
        <taxon>Hexapoda</taxon>
        <taxon>Insecta</taxon>
        <taxon>Pterygota</taxon>
        <taxon>Neoptera</taxon>
        <taxon>Endopterygota</taxon>
        <taxon>Diptera</taxon>
        <taxon>Brachycera</taxon>
        <taxon>Muscomorpha</taxon>
        <taxon>Tephritoidea</taxon>
        <taxon>Tephritidae</taxon>
        <taxon>Ceratitis</taxon>
        <taxon>Ceratitis</taxon>
    </lineage>
</organism>
<evidence type="ECO:0000256" key="2">
    <source>
        <dbReference type="SAM" id="SignalP"/>
    </source>
</evidence>
<reference evidence="3" key="1">
    <citation type="submission" date="2020-11" db="EMBL/GenBank/DDBJ databases">
        <authorList>
            <person name="Whitehead M."/>
        </authorList>
    </citation>
    <scope>NUCLEOTIDE SEQUENCE</scope>
    <source>
        <strain evidence="3">EGII</strain>
    </source>
</reference>
<proteinExistence type="predicted"/>
<feature type="compositionally biased region" description="Acidic residues" evidence="1">
    <location>
        <begin position="475"/>
        <end position="485"/>
    </location>
</feature>
<dbReference type="AlphaFoldDB" id="A0A811V8M7"/>
<keyword evidence="2" id="KW-0732">Signal</keyword>
<feature type="region of interest" description="Disordered" evidence="1">
    <location>
        <begin position="274"/>
        <end position="311"/>
    </location>
</feature>
<comment type="caution">
    <text evidence="3">The sequence shown here is derived from an EMBL/GenBank/DDBJ whole genome shotgun (WGS) entry which is preliminary data.</text>
</comment>
<evidence type="ECO:0000313" key="3">
    <source>
        <dbReference type="EMBL" id="CAD7012548.1"/>
    </source>
</evidence>
<accession>A0A811V8M7</accession>
<feature type="compositionally biased region" description="Basic and acidic residues" evidence="1">
    <location>
        <begin position="493"/>
        <end position="504"/>
    </location>
</feature>
<evidence type="ECO:0000256" key="1">
    <source>
        <dbReference type="SAM" id="MobiDB-lite"/>
    </source>
</evidence>
<dbReference type="PANTHER" id="PTHR20916:SF18">
    <property type="entry name" value="IPT_TIG DOMAIN-CONTAINING PROTEIN"/>
    <property type="match status" value="1"/>
</dbReference>
<feature type="region of interest" description="Disordered" evidence="1">
    <location>
        <begin position="464"/>
        <end position="523"/>
    </location>
</feature>
<feature type="compositionally biased region" description="Low complexity" evidence="1">
    <location>
        <begin position="274"/>
        <end position="292"/>
    </location>
</feature>
<dbReference type="Proteomes" id="UP000606786">
    <property type="component" value="Unassembled WGS sequence"/>
</dbReference>
<feature type="chain" id="PRO_5032872842" evidence="2">
    <location>
        <begin position="25"/>
        <end position="523"/>
    </location>
</feature>
<dbReference type="EMBL" id="CAJHJT010000056">
    <property type="protein sequence ID" value="CAD7012548.1"/>
    <property type="molecule type" value="Genomic_DNA"/>
</dbReference>
<evidence type="ECO:0000313" key="4">
    <source>
        <dbReference type="Proteomes" id="UP000606786"/>
    </source>
</evidence>
<dbReference type="PANTHER" id="PTHR20916">
    <property type="entry name" value="CYSTEINE AND GLYCINE-RICH PROTEIN 2 BINDING PROTEIN"/>
    <property type="match status" value="1"/>
</dbReference>
<protein>
    <submittedName>
        <fullName evidence="3">(Mediterranean fruit fly) hypothetical protein</fullName>
    </submittedName>
</protein>
<sequence length="523" mass="58215">MTIGSRQPLLYFLLLIILLQWSQGMEDNADGTYSNNNNNYDDTFYQDMNYYDTLANSINFDVDKALLQQKINDQEQIETEQGEPMQPFDGLQIDADKEQDMLQNKDISQQLLVREVPEFRVVNRKRETGENGNLQHQDEEQKVAYTCHAQTPEQQACLDAAVKDTKDTIEHVTCLIKRMREHAVAIVKEVNELEGDFLGACRDERPKLVCRKRPPSRGKCRGHAAVAEEETGGVGYVDGVSGFKRIYDEAAHAINSNQNNQNDNENMNSAAAMNEQGNENNNGNESSGNSQNVNTNTNSRPNSKGAPTKPRIVVNEFAIPMKTDISDLPPNEFMEQAQYAVHAWKNQIEECKRLLDEAMLRATQHSSGDGVDSPNTSVQHIIKIVRTPEEADGAHEDDAAPAAAASITPVRCSNFKECCLTNKNTDNNINNDTPFALNNARRSAIAALTSDKINDEKLTTSNDVAAKAVHGDNNNDADIDTDNEMNDSNNNNKRNEGSKRCRSEGKKHRSLPPLLSVLQGMGF</sequence>
<keyword evidence="4" id="KW-1185">Reference proteome</keyword>
<dbReference type="OrthoDB" id="8033124at2759"/>
<name>A0A811V8M7_CERCA</name>